<dbReference type="Gene3D" id="1.10.10.10">
    <property type="entry name" value="Winged helix-like DNA-binding domain superfamily/Winged helix DNA-binding domain"/>
    <property type="match status" value="1"/>
</dbReference>
<feature type="domain" description="HTH luxR-type" evidence="1">
    <location>
        <begin position="704"/>
        <end position="768"/>
    </location>
</feature>
<dbReference type="SMART" id="SM00028">
    <property type="entry name" value="TPR"/>
    <property type="match status" value="4"/>
</dbReference>
<sequence>MERHASSVGSTIRAYLPPLVGRERELALARDLLARPDVRLVTLRGPGGIGKTRLALDLFERVAADFDLGAVWVDLAPLREASDVLPKIASALKSDASTAVSLADAIAETIGARGILVVLDNFEQVVDAAGDLGDVLARVPGLRVLATSRVALRLRGEHVIPIGPLELPRDDKTNRECAAVRLFVERVEAVEPQFKLTSSNCTAVEGLCEQLDGVPLALELAAARLRVVPLEGLLTWLDHQLDVLADGPRDGPHHGASLRETIAWSYDLLTEGERDVFRACGAFVGGFTLPALEAVCDRAAVRGALIRLVEHSLVQSAQGPEPRWRLLEPIREFAEELLGANEAEVMRARHATFFLRLAESSEGYGELLHPEWRARLAVEDANLHAALEWLLKARRASESARMVLALGRYWGHDMTPRRHAWLTRVRALPDLRAHPDLHARILAQLGLMATILKRFDEAREALQAALELFRAASNKESEAYTLMSLAHVYSRTGDHEHALRLAFEQEALARSMNDAQMLQTVLNVIAVLYMRLDQPALAVPYLDEGRVLCETLPYESGAAFAIGIRGWVAYLLGRPEESFSLLQEAWRRAANVPNALLRFTLLHMIAFHVRDDGQFELAAKMVGCGEAMRTRSGEPWDVCFERHARQIDEDLKVKLGAAYQAAWTLGRTLEFDEVSAEVHAWLEAHESKAARSGPRAPKREEGMLRADLAGLTMREKQVLALVAQGHPDRRIAKLLDISPTTVSKHVSNMLSKSGLRNRTELAYWATGQ</sequence>
<reference evidence="2 3" key="1">
    <citation type="submission" date="2018-06" db="EMBL/GenBank/DDBJ databases">
        <title>Genomic Encyclopedia of Type Strains, Phase IV (KMG-IV): sequencing the most valuable type-strain genomes for metagenomic binning, comparative biology and taxonomic classification.</title>
        <authorList>
            <person name="Goeker M."/>
        </authorList>
    </citation>
    <scope>NUCLEOTIDE SEQUENCE [LARGE SCALE GENOMIC DNA]</scope>
    <source>
        <strain evidence="2 3">DSM 18048</strain>
    </source>
</reference>
<dbReference type="Gene3D" id="3.40.50.300">
    <property type="entry name" value="P-loop containing nucleotide triphosphate hydrolases"/>
    <property type="match status" value="1"/>
</dbReference>
<dbReference type="PRINTS" id="PR00364">
    <property type="entry name" value="DISEASERSIST"/>
</dbReference>
<dbReference type="PROSITE" id="PS50043">
    <property type="entry name" value="HTH_LUXR_2"/>
    <property type="match status" value="1"/>
</dbReference>
<dbReference type="GO" id="GO:0043531">
    <property type="term" value="F:ADP binding"/>
    <property type="evidence" value="ECO:0007669"/>
    <property type="project" value="InterPro"/>
</dbReference>
<dbReference type="RefSeq" id="WP_110888444.1">
    <property type="nucleotide sequence ID" value="NZ_QJSX01000019.1"/>
</dbReference>
<dbReference type="GO" id="GO:0006355">
    <property type="term" value="P:regulation of DNA-templated transcription"/>
    <property type="evidence" value="ECO:0007669"/>
    <property type="project" value="InterPro"/>
</dbReference>
<dbReference type="EMBL" id="QJSX01000019">
    <property type="protein sequence ID" value="PYE49985.1"/>
    <property type="molecule type" value="Genomic_DNA"/>
</dbReference>
<dbReference type="SUPFAM" id="SSF46894">
    <property type="entry name" value="C-terminal effector domain of the bipartite response regulators"/>
    <property type="match status" value="1"/>
</dbReference>
<evidence type="ECO:0000259" key="1">
    <source>
        <dbReference type="PROSITE" id="PS50043"/>
    </source>
</evidence>
<protein>
    <submittedName>
        <fullName evidence="2">Putative ATPase</fullName>
    </submittedName>
</protein>
<dbReference type="Gene3D" id="1.25.40.10">
    <property type="entry name" value="Tetratricopeptide repeat domain"/>
    <property type="match status" value="1"/>
</dbReference>
<dbReference type="InterPro" id="IPR019734">
    <property type="entry name" value="TPR_rpt"/>
</dbReference>
<dbReference type="PANTHER" id="PTHR47691">
    <property type="entry name" value="REGULATOR-RELATED"/>
    <property type="match status" value="1"/>
</dbReference>
<dbReference type="CDD" id="cd06170">
    <property type="entry name" value="LuxR_C_like"/>
    <property type="match status" value="1"/>
</dbReference>
<dbReference type="InterPro" id="IPR016032">
    <property type="entry name" value="Sig_transdc_resp-reg_C-effctor"/>
</dbReference>
<dbReference type="GO" id="GO:0003677">
    <property type="term" value="F:DNA binding"/>
    <property type="evidence" value="ECO:0007669"/>
    <property type="project" value="InterPro"/>
</dbReference>
<dbReference type="PANTHER" id="PTHR47691:SF3">
    <property type="entry name" value="HTH-TYPE TRANSCRIPTIONAL REGULATOR RV0890C-RELATED"/>
    <property type="match status" value="1"/>
</dbReference>
<dbReference type="Pfam" id="PF00196">
    <property type="entry name" value="GerE"/>
    <property type="match status" value="1"/>
</dbReference>
<evidence type="ECO:0000313" key="3">
    <source>
        <dbReference type="Proteomes" id="UP000248326"/>
    </source>
</evidence>
<keyword evidence="3" id="KW-1185">Reference proteome</keyword>
<proteinExistence type="predicted"/>
<dbReference type="Proteomes" id="UP000248326">
    <property type="component" value="Unassembled WGS sequence"/>
</dbReference>
<evidence type="ECO:0000313" key="2">
    <source>
        <dbReference type="EMBL" id="PYE49985.1"/>
    </source>
</evidence>
<dbReference type="Pfam" id="PF00931">
    <property type="entry name" value="NB-ARC"/>
    <property type="match status" value="1"/>
</dbReference>
<dbReference type="PRINTS" id="PR00038">
    <property type="entry name" value="HTHLUXR"/>
</dbReference>
<organism evidence="2 3">
    <name type="scientific">Deinococcus yavapaiensis KR-236</name>
    <dbReference type="NCBI Taxonomy" id="694435"/>
    <lineage>
        <taxon>Bacteria</taxon>
        <taxon>Thermotogati</taxon>
        <taxon>Deinococcota</taxon>
        <taxon>Deinococci</taxon>
        <taxon>Deinococcales</taxon>
        <taxon>Deinococcaceae</taxon>
        <taxon>Deinococcus</taxon>
    </lineage>
</organism>
<dbReference type="InterPro" id="IPR002182">
    <property type="entry name" value="NB-ARC"/>
</dbReference>
<dbReference type="InterPro" id="IPR036388">
    <property type="entry name" value="WH-like_DNA-bd_sf"/>
</dbReference>
<comment type="caution">
    <text evidence="2">The sequence shown here is derived from an EMBL/GenBank/DDBJ whole genome shotgun (WGS) entry which is preliminary data.</text>
</comment>
<dbReference type="OrthoDB" id="9811542at2"/>
<dbReference type="SUPFAM" id="SSF52540">
    <property type="entry name" value="P-loop containing nucleoside triphosphate hydrolases"/>
    <property type="match status" value="1"/>
</dbReference>
<dbReference type="InterPro" id="IPR000792">
    <property type="entry name" value="Tscrpt_reg_LuxR_C"/>
</dbReference>
<name>A0A318S090_9DEIO</name>
<dbReference type="AlphaFoldDB" id="A0A318S090"/>
<dbReference type="InterPro" id="IPR011990">
    <property type="entry name" value="TPR-like_helical_dom_sf"/>
</dbReference>
<dbReference type="Pfam" id="PF13424">
    <property type="entry name" value="TPR_12"/>
    <property type="match status" value="1"/>
</dbReference>
<gene>
    <name evidence="2" type="ORF">DES52_1195</name>
</gene>
<dbReference type="SMART" id="SM00421">
    <property type="entry name" value="HTH_LUXR"/>
    <property type="match status" value="1"/>
</dbReference>
<accession>A0A318S090</accession>
<dbReference type="InterPro" id="IPR027417">
    <property type="entry name" value="P-loop_NTPase"/>
</dbReference>
<dbReference type="SUPFAM" id="SSF48452">
    <property type="entry name" value="TPR-like"/>
    <property type="match status" value="1"/>
</dbReference>